<dbReference type="PROSITE" id="PS50112">
    <property type="entry name" value="PAS"/>
    <property type="match status" value="1"/>
</dbReference>
<dbReference type="EMBL" id="WKJO01000003">
    <property type="protein sequence ID" value="MRX23691.1"/>
    <property type="molecule type" value="Genomic_DNA"/>
</dbReference>
<dbReference type="Gene3D" id="3.30.450.20">
    <property type="entry name" value="PAS domain"/>
    <property type="match status" value="1"/>
</dbReference>
<dbReference type="PANTHER" id="PTHR42878:SF15">
    <property type="entry name" value="BACTERIOPHYTOCHROME"/>
    <property type="match status" value="1"/>
</dbReference>
<feature type="domain" description="PAC" evidence="9">
    <location>
        <begin position="103"/>
        <end position="155"/>
    </location>
</feature>
<evidence type="ECO:0000256" key="2">
    <source>
        <dbReference type="ARBA" id="ARBA00012438"/>
    </source>
</evidence>
<dbReference type="PROSITE" id="PS50109">
    <property type="entry name" value="HIS_KIN"/>
    <property type="match status" value="1"/>
</dbReference>
<keyword evidence="3" id="KW-0808">Transferase</keyword>
<name>A0A6A8GLI7_9EURY</name>
<dbReference type="Gene3D" id="3.30.565.10">
    <property type="entry name" value="Histidine kinase-like ATPase, C-terminal domain"/>
    <property type="match status" value="1"/>
</dbReference>
<feature type="coiled-coil region" evidence="6">
    <location>
        <begin position="139"/>
        <end position="166"/>
    </location>
</feature>
<evidence type="ECO:0000313" key="10">
    <source>
        <dbReference type="EMBL" id="MRX23691.1"/>
    </source>
</evidence>
<evidence type="ECO:0000256" key="1">
    <source>
        <dbReference type="ARBA" id="ARBA00000085"/>
    </source>
</evidence>
<dbReference type="InterPro" id="IPR001610">
    <property type="entry name" value="PAC"/>
</dbReference>
<keyword evidence="4" id="KW-0418">Kinase</keyword>
<dbReference type="InterPro" id="IPR004358">
    <property type="entry name" value="Sig_transdc_His_kin-like_C"/>
</dbReference>
<feature type="domain" description="PAS" evidence="8">
    <location>
        <begin position="30"/>
        <end position="101"/>
    </location>
</feature>
<dbReference type="InterPro" id="IPR036890">
    <property type="entry name" value="HATPase_C_sf"/>
</dbReference>
<dbReference type="CDD" id="cd00130">
    <property type="entry name" value="PAS"/>
    <property type="match status" value="1"/>
</dbReference>
<evidence type="ECO:0000256" key="6">
    <source>
        <dbReference type="SAM" id="Coils"/>
    </source>
</evidence>
<evidence type="ECO:0000259" key="7">
    <source>
        <dbReference type="PROSITE" id="PS50109"/>
    </source>
</evidence>
<dbReference type="GO" id="GO:0004673">
    <property type="term" value="F:protein histidine kinase activity"/>
    <property type="evidence" value="ECO:0007669"/>
    <property type="project" value="UniProtKB-EC"/>
</dbReference>
<evidence type="ECO:0000256" key="4">
    <source>
        <dbReference type="ARBA" id="ARBA00022777"/>
    </source>
</evidence>
<feature type="domain" description="Histidine kinase" evidence="7">
    <location>
        <begin position="166"/>
        <end position="372"/>
    </location>
</feature>
<dbReference type="GO" id="GO:0016020">
    <property type="term" value="C:membrane"/>
    <property type="evidence" value="ECO:0007669"/>
    <property type="project" value="UniProtKB-SubCell"/>
</dbReference>
<dbReference type="InterPro" id="IPR005467">
    <property type="entry name" value="His_kinase_dom"/>
</dbReference>
<dbReference type="AlphaFoldDB" id="A0A6A8GLI7"/>
<evidence type="ECO:0000256" key="5">
    <source>
        <dbReference type="ARBA" id="ARBA00023136"/>
    </source>
</evidence>
<evidence type="ECO:0000313" key="11">
    <source>
        <dbReference type="Proteomes" id="UP000439022"/>
    </source>
</evidence>
<accession>A0A6A8GLI7</accession>
<dbReference type="SUPFAM" id="SSF55874">
    <property type="entry name" value="ATPase domain of HSP90 chaperone/DNA topoisomerase II/histidine kinase"/>
    <property type="match status" value="1"/>
</dbReference>
<reference evidence="10 11" key="1">
    <citation type="submission" date="2019-11" db="EMBL/GenBank/DDBJ databases">
        <title>Whole genome sequence of Haloferax sp. MBLA0076.</title>
        <authorList>
            <person name="Seo M.-J."/>
            <person name="Cho E.-S."/>
        </authorList>
    </citation>
    <scope>NUCLEOTIDE SEQUENCE [LARGE SCALE GENOMIC DNA]</scope>
    <source>
        <strain evidence="10 11">MBLA0076</strain>
    </source>
</reference>
<dbReference type="InterPro" id="IPR003594">
    <property type="entry name" value="HATPase_dom"/>
</dbReference>
<comment type="catalytic activity">
    <reaction evidence="1">
        <text>ATP + protein L-histidine = ADP + protein N-phospho-L-histidine.</text>
        <dbReference type="EC" id="2.7.13.3"/>
    </reaction>
</comment>
<dbReference type="SMART" id="SM00387">
    <property type="entry name" value="HATPase_c"/>
    <property type="match status" value="1"/>
</dbReference>
<dbReference type="Pfam" id="PF13426">
    <property type="entry name" value="PAS_9"/>
    <property type="match status" value="1"/>
</dbReference>
<proteinExistence type="predicted"/>
<dbReference type="SMART" id="SM00091">
    <property type="entry name" value="PAS"/>
    <property type="match status" value="1"/>
</dbReference>
<keyword evidence="5" id="KW-0472">Membrane</keyword>
<sequence>MLTYQNFVTVVTDRGGETAEKTDNGRHQLQFRSFKQAVEHAGHSIVITDENGVIEYVNPAFEEITGYAKEEVVGKTPRILKSGEHDDDFYRRLWETVLAGDVWHAELVNERKEGERFTVDQTIAPILDDGGTVERLVAVNRDITERTKLEQQLKQQRDRLDVLNQVVRHDVRNDLQLVVAYAEMLEDHVDDTGRAYLDNVETSAANAVELTRTARELADVMLKPESDKTAVSLDEAIENQVEDADAAHAAAEVGVSGSLPDVSVEADDMLPSVFRNLLQNAIQHNDKDVPRVAVTAATNENSVSVRVRDNGPGIQDARKDEIFGKGEKGMESPGTGLGLYLVGMLVDQYGGSVEVHDAEPDGSVFEVTLPLA</sequence>
<protein>
    <recommendedName>
        <fullName evidence="2">histidine kinase</fullName>
        <ecNumber evidence="2">2.7.13.3</ecNumber>
    </recommendedName>
</protein>
<organism evidence="10 11">
    <name type="scientific">Haloferax litoreum</name>
    <dbReference type="NCBI Taxonomy" id="2666140"/>
    <lineage>
        <taxon>Archaea</taxon>
        <taxon>Methanobacteriati</taxon>
        <taxon>Methanobacteriota</taxon>
        <taxon>Stenosarchaea group</taxon>
        <taxon>Halobacteria</taxon>
        <taxon>Halobacteriales</taxon>
        <taxon>Haloferacaceae</taxon>
        <taxon>Haloferax</taxon>
    </lineage>
</organism>
<dbReference type="InterPro" id="IPR035965">
    <property type="entry name" value="PAS-like_dom_sf"/>
</dbReference>
<dbReference type="EC" id="2.7.13.3" evidence="2"/>
<comment type="caution">
    <text evidence="10">The sequence shown here is derived from an EMBL/GenBank/DDBJ whole genome shotgun (WGS) entry which is preliminary data.</text>
</comment>
<dbReference type="Proteomes" id="UP000439022">
    <property type="component" value="Unassembled WGS sequence"/>
</dbReference>
<dbReference type="PROSITE" id="PS50113">
    <property type="entry name" value="PAC"/>
    <property type="match status" value="1"/>
</dbReference>
<dbReference type="SMART" id="SM00086">
    <property type="entry name" value="PAC"/>
    <property type="match status" value="1"/>
</dbReference>
<dbReference type="InterPro" id="IPR000014">
    <property type="entry name" value="PAS"/>
</dbReference>
<dbReference type="InterPro" id="IPR050351">
    <property type="entry name" value="BphY/WalK/GraS-like"/>
</dbReference>
<dbReference type="GO" id="GO:0000156">
    <property type="term" value="F:phosphorelay response regulator activity"/>
    <property type="evidence" value="ECO:0007669"/>
    <property type="project" value="TreeGrafter"/>
</dbReference>
<dbReference type="PANTHER" id="PTHR42878">
    <property type="entry name" value="TWO-COMPONENT HISTIDINE KINASE"/>
    <property type="match status" value="1"/>
</dbReference>
<dbReference type="NCBIfam" id="TIGR00229">
    <property type="entry name" value="sensory_box"/>
    <property type="match status" value="1"/>
</dbReference>
<dbReference type="SUPFAM" id="SSF55785">
    <property type="entry name" value="PYP-like sensor domain (PAS domain)"/>
    <property type="match status" value="1"/>
</dbReference>
<dbReference type="PRINTS" id="PR00344">
    <property type="entry name" value="BCTRLSENSOR"/>
</dbReference>
<evidence type="ECO:0000259" key="9">
    <source>
        <dbReference type="PROSITE" id="PS50113"/>
    </source>
</evidence>
<keyword evidence="6" id="KW-0175">Coiled coil</keyword>
<evidence type="ECO:0000259" key="8">
    <source>
        <dbReference type="PROSITE" id="PS50112"/>
    </source>
</evidence>
<dbReference type="Pfam" id="PF02518">
    <property type="entry name" value="HATPase_c"/>
    <property type="match status" value="1"/>
</dbReference>
<gene>
    <name evidence="10" type="ORF">GJR96_17235</name>
</gene>
<dbReference type="InterPro" id="IPR000700">
    <property type="entry name" value="PAS-assoc_C"/>
</dbReference>
<dbReference type="GO" id="GO:0007234">
    <property type="term" value="P:osmosensory signaling via phosphorelay pathway"/>
    <property type="evidence" value="ECO:0007669"/>
    <property type="project" value="TreeGrafter"/>
</dbReference>
<dbReference type="GO" id="GO:0030295">
    <property type="term" value="F:protein kinase activator activity"/>
    <property type="evidence" value="ECO:0007669"/>
    <property type="project" value="TreeGrafter"/>
</dbReference>
<evidence type="ECO:0000256" key="3">
    <source>
        <dbReference type="ARBA" id="ARBA00022679"/>
    </source>
</evidence>
<keyword evidence="11" id="KW-1185">Reference proteome</keyword>